<evidence type="ECO:0000256" key="2">
    <source>
        <dbReference type="ARBA" id="ARBA00008429"/>
    </source>
</evidence>
<protein>
    <submittedName>
        <fullName evidence="6">LAQU0S01e01464g1_1</fullName>
    </submittedName>
</protein>
<dbReference type="Gene3D" id="2.40.30.130">
    <property type="match status" value="1"/>
</dbReference>
<dbReference type="GO" id="GO:0043039">
    <property type="term" value="P:tRNA aminoacylation"/>
    <property type="evidence" value="ECO:0007669"/>
    <property type="project" value="InterPro"/>
</dbReference>
<feature type="domain" description="Threonyl/alanyl tRNA synthetase SAD" evidence="5">
    <location>
        <begin position="218"/>
        <end position="262"/>
    </location>
</feature>
<dbReference type="Pfam" id="PF07973">
    <property type="entry name" value="tRNA_SAD"/>
    <property type="match status" value="1"/>
</dbReference>
<organism evidence="6 7">
    <name type="scientific">Lachancea quebecensis</name>
    <dbReference type="NCBI Taxonomy" id="1654605"/>
    <lineage>
        <taxon>Eukaryota</taxon>
        <taxon>Fungi</taxon>
        <taxon>Dikarya</taxon>
        <taxon>Ascomycota</taxon>
        <taxon>Saccharomycotina</taxon>
        <taxon>Saccharomycetes</taxon>
        <taxon>Saccharomycetales</taxon>
        <taxon>Saccharomycetaceae</taxon>
        <taxon>Lachancea</taxon>
    </lineage>
</organism>
<dbReference type="InterPro" id="IPR018163">
    <property type="entry name" value="Thr/Ala-tRNA-synth_IIc_edit"/>
</dbReference>
<comment type="cofactor">
    <cofactor evidence="1">
        <name>Zn(2+)</name>
        <dbReference type="ChEBI" id="CHEBI:29105"/>
    </cofactor>
</comment>
<dbReference type="Proteomes" id="UP000236544">
    <property type="component" value="Unassembled WGS sequence"/>
</dbReference>
<dbReference type="PANTHER" id="PTHR43462:SF1">
    <property type="entry name" value="ALANYL-TRNA EDITING PROTEIN AARSD1"/>
    <property type="match status" value="1"/>
</dbReference>
<evidence type="ECO:0000256" key="4">
    <source>
        <dbReference type="ARBA" id="ARBA00022833"/>
    </source>
</evidence>
<name>A0A0P1KKV2_9SACH</name>
<dbReference type="EMBL" id="LN890560">
    <property type="protein sequence ID" value="CUS20209.1"/>
    <property type="molecule type" value="Genomic_DNA"/>
</dbReference>
<evidence type="ECO:0000313" key="6">
    <source>
        <dbReference type="EMBL" id="CUS20209.1"/>
    </source>
</evidence>
<evidence type="ECO:0000313" key="7">
    <source>
        <dbReference type="Proteomes" id="UP000236544"/>
    </source>
</evidence>
<dbReference type="OrthoDB" id="288942at2759"/>
<comment type="similarity">
    <text evidence="2">Belongs to the class-II aminoacyl-tRNA synthetase family. Alax-L subfamily.</text>
</comment>
<dbReference type="GO" id="GO:0046872">
    <property type="term" value="F:metal ion binding"/>
    <property type="evidence" value="ECO:0007669"/>
    <property type="project" value="UniProtKB-KW"/>
</dbReference>
<evidence type="ECO:0000256" key="1">
    <source>
        <dbReference type="ARBA" id="ARBA00001947"/>
    </source>
</evidence>
<dbReference type="InterPro" id="IPR009000">
    <property type="entry name" value="Transl_B-barrel_sf"/>
</dbReference>
<dbReference type="PANTHER" id="PTHR43462">
    <property type="entry name" value="ALANYL-TRNA EDITING PROTEIN"/>
    <property type="match status" value="1"/>
</dbReference>
<dbReference type="SUPFAM" id="SSF55186">
    <property type="entry name" value="ThrRS/AlaRS common domain"/>
    <property type="match status" value="1"/>
</dbReference>
<dbReference type="SUPFAM" id="SSF50447">
    <property type="entry name" value="Translation proteins"/>
    <property type="match status" value="1"/>
</dbReference>
<evidence type="ECO:0000256" key="3">
    <source>
        <dbReference type="ARBA" id="ARBA00022723"/>
    </source>
</evidence>
<keyword evidence="7" id="KW-1185">Reference proteome</keyword>
<evidence type="ECO:0000259" key="5">
    <source>
        <dbReference type="SMART" id="SM00863"/>
    </source>
</evidence>
<proteinExistence type="inferred from homology"/>
<dbReference type="InterPro" id="IPR012947">
    <property type="entry name" value="tRNA_SAD"/>
</dbReference>
<dbReference type="AlphaFoldDB" id="A0A0P1KKV2"/>
<dbReference type="GO" id="GO:0004812">
    <property type="term" value="F:aminoacyl-tRNA ligase activity"/>
    <property type="evidence" value="ECO:0007669"/>
    <property type="project" value="InterPro"/>
</dbReference>
<reference evidence="7" key="1">
    <citation type="submission" date="2015-10" db="EMBL/GenBank/DDBJ databases">
        <authorList>
            <person name="Devillers H."/>
        </authorList>
    </citation>
    <scope>NUCLEOTIDE SEQUENCE [LARGE SCALE GENOMIC DNA]</scope>
</reference>
<keyword evidence="3" id="KW-0479">Metal-binding</keyword>
<sequence>MTGSPSGATLVGSLACQRDSFYRKDFETIVLKCDKALKNDNYEIELLDTILFPEGGGQPSDTGKIEVLGSNRTIIVSLVFRSRLRAVHLVDEYVQPGSKVRISIDWDRRLDFMQQHTGQHLLSALLENEWGLKTVSWSMGGVPTPKRSQLGPSDFFNYIEIERKLSKDEVSKLSLLCNRYITVDPQKIEVIERKLDSTGPEVDTSKIPDNYDLEKGTLRTIDIGQLDSNPCCGTHLKNTFQIGSIFISPAQSSVRGSNSRLSFMCGSRVLNYTDSMHSIVNSSKVLLSCGEIDVPQKLKLQRDANQKSVKREQFWMKQAAGSTAENLIGQLGGKKKAHLVMDEYGMPSYISCLQKELASRILLRKLDRYLVVLCGRDKATGAGTVLISSDSCEEIDAVSTKLSKIVSKLKGGTGNKGGKWQGKVTEFGKGEWTTLCQYLCELY</sequence>
<gene>
    <name evidence="6" type="ORF">LAQU0_S01e01464g</name>
</gene>
<dbReference type="Gene3D" id="3.30.980.10">
    <property type="entry name" value="Threonyl-trna Synthetase, Chain A, domain 2"/>
    <property type="match status" value="1"/>
</dbReference>
<dbReference type="GO" id="GO:0005524">
    <property type="term" value="F:ATP binding"/>
    <property type="evidence" value="ECO:0007669"/>
    <property type="project" value="InterPro"/>
</dbReference>
<dbReference type="InterPro" id="IPR051335">
    <property type="entry name" value="Alanyl-tRNA_Editing_Enzymes"/>
</dbReference>
<keyword evidence="4" id="KW-0862">Zinc</keyword>
<dbReference type="GO" id="GO:0002196">
    <property type="term" value="F:Ser-tRNA(Ala) deacylase activity"/>
    <property type="evidence" value="ECO:0007669"/>
    <property type="project" value="TreeGrafter"/>
</dbReference>
<accession>A0A0P1KKV2</accession>
<dbReference type="SMART" id="SM00863">
    <property type="entry name" value="tRNA_SAD"/>
    <property type="match status" value="1"/>
</dbReference>